<gene>
    <name evidence="1" type="ORF">LCGC14_3011870</name>
</gene>
<organism evidence="1">
    <name type="scientific">marine sediment metagenome</name>
    <dbReference type="NCBI Taxonomy" id="412755"/>
    <lineage>
        <taxon>unclassified sequences</taxon>
        <taxon>metagenomes</taxon>
        <taxon>ecological metagenomes</taxon>
    </lineage>
</organism>
<dbReference type="AlphaFoldDB" id="A0A0F8XKQ9"/>
<reference evidence="1" key="1">
    <citation type="journal article" date="2015" name="Nature">
        <title>Complex archaea that bridge the gap between prokaryotes and eukaryotes.</title>
        <authorList>
            <person name="Spang A."/>
            <person name="Saw J.H."/>
            <person name="Jorgensen S.L."/>
            <person name="Zaremba-Niedzwiedzka K."/>
            <person name="Martijn J."/>
            <person name="Lind A.E."/>
            <person name="van Eijk R."/>
            <person name="Schleper C."/>
            <person name="Guy L."/>
            <person name="Ettema T.J."/>
        </authorList>
    </citation>
    <scope>NUCLEOTIDE SEQUENCE</scope>
</reference>
<protein>
    <submittedName>
        <fullName evidence="1">Uncharacterized protein</fullName>
    </submittedName>
</protein>
<name>A0A0F8XKQ9_9ZZZZ</name>
<evidence type="ECO:0000313" key="1">
    <source>
        <dbReference type="EMBL" id="KKK61685.1"/>
    </source>
</evidence>
<proteinExistence type="predicted"/>
<accession>A0A0F8XKQ9</accession>
<comment type="caution">
    <text evidence="1">The sequence shown here is derived from an EMBL/GenBank/DDBJ whole genome shotgun (WGS) entry which is preliminary data.</text>
</comment>
<dbReference type="EMBL" id="LAZR01062361">
    <property type="protein sequence ID" value="KKK61685.1"/>
    <property type="molecule type" value="Genomic_DNA"/>
</dbReference>
<sequence>MTFFEIHKDKGKTFLQWIDPVPQVIADHKIAHRFPYWQVIDESSDTVNGKKRTTYELERSEVIGTVDPNVWCGIDHHTFPLSISDNGEISVGPAQTYCQE</sequence>